<keyword evidence="1" id="KW-1185">Reference proteome</keyword>
<organism evidence="1 2">
    <name type="scientific">Parastrongyloides trichosuri</name>
    <name type="common">Possum-specific nematode worm</name>
    <dbReference type="NCBI Taxonomy" id="131310"/>
    <lineage>
        <taxon>Eukaryota</taxon>
        <taxon>Metazoa</taxon>
        <taxon>Ecdysozoa</taxon>
        <taxon>Nematoda</taxon>
        <taxon>Chromadorea</taxon>
        <taxon>Rhabditida</taxon>
        <taxon>Tylenchina</taxon>
        <taxon>Panagrolaimomorpha</taxon>
        <taxon>Strongyloidoidea</taxon>
        <taxon>Strongyloididae</taxon>
        <taxon>Parastrongyloides</taxon>
    </lineage>
</organism>
<evidence type="ECO:0000313" key="2">
    <source>
        <dbReference type="WBParaSite" id="PTRK_0000784400.1"/>
    </source>
</evidence>
<proteinExistence type="predicted"/>
<dbReference type="AlphaFoldDB" id="A0A0N4ZIT2"/>
<accession>A0A0N4ZIT2</accession>
<reference evidence="2" key="1">
    <citation type="submission" date="2017-02" db="UniProtKB">
        <authorList>
            <consortium name="WormBaseParasite"/>
        </authorList>
    </citation>
    <scope>IDENTIFICATION</scope>
</reference>
<protein>
    <submittedName>
        <fullName evidence="2">PIR Superfamily Protein</fullName>
    </submittedName>
</protein>
<name>A0A0N4ZIT2_PARTI</name>
<dbReference type="Proteomes" id="UP000038045">
    <property type="component" value="Unplaced"/>
</dbReference>
<evidence type="ECO:0000313" key="1">
    <source>
        <dbReference type="Proteomes" id="UP000038045"/>
    </source>
</evidence>
<sequence>MFKQNLLESTEKFCDNIIKSQDSDDVKKKSDNIESTTKDVDSKTCDEIINDHEKYKCQIKEHPLFPVLLLQYNLCNNAMYNVSNTNPISMEPMTNVSYQ</sequence>
<dbReference type="WBParaSite" id="PTRK_0000784400.1">
    <property type="protein sequence ID" value="PTRK_0000784400.1"/>
    <property type="gene ID" value="PTRK_0000784400"/>
</dbReference>